<dbReference type="PANTHER" id="PTHR43485">
    <property type="entry name" value="HYDROGENASE-4 COMPONENT G"/>
    <property type="match status" value="1"/>
</dbReference>
<dbReference type="InterPro" id="IPR052197">
    <property type="entry name" value="ComplexI_49kDa-like"/>
</dbReference>
<feature type="domain" description="NADH-quinone oxidoreductase subunit D" evidence="3">
    <location>
        <begin position="121"/>
        <end position="376"/>
    </location>
</feature>
<dbReference type="PANTHER" id="PTHR43485:SF1">
    <property type="entry name" value="FORMATE HYDROGENLYASE SUBUNIT 5-RELATED"/>
    <property type="match status" value="1"/>
</dbReference>
<sequence>MSEGKTFKIAVGPVHPALKEPVQLNCEIEGEQVKHVDIELSQVHRSIEWIGTRRNPVQVVFLAEKICGICNICHTLCFCEAVESIAGIEVPARAHYIRTIAAELERIHSHILWAGVAAHELGFDSVMHYTWKLREKVLDTTEYLTGNRIGKAIVTIGGTKRDIEEKQFGKIREACNYYRQNFSRLRDIFLKDPIIKARARDIGILRRDDALSLCAVGPTARASGVKKDVRQDEAYAAYPDLDVKAITPKELLGEIRGDVYDRIAVRLLEVLQSVELIEKCLKQMPEGKIAYESKLAKVLSDVKQLKGEAIGRHEAPRGEVFHYLKMVGEETPYSWKVRAPTYNNILSWIPMLKGAQIADIPIVAASIDPCMSCTNRAAIADGKELGNEKLHRLSVEKTRSLKKGPGSERGNCN</sequence>
<proteinExistence type="predicted"/>
<dbReference type="GO" id="GO:0016651">
    <property type="term" value="F:oxidoreductase activity, acting on NAD(P)H"/>
    <property type="evidence" value="ECO:0007669"/>
    <property type="project" value="InterPro"/>
</dbReference>
<comment type="cofactor">
    <cofactor evidence="2">
        <name>Fe cation</name>
        <dbReference type="ChEBI" id="CHEBI:24875"/>
    </cofactor>
</comment>
<keyword evidence="2" id="KW-0533">Nickel</keyword>
<keyword evidence="2" id="KW-0408">Iron</keyword>
<keyword evidence="2" id="KW-0479">Metal-binding</keyword>
<feature type="binding site" evidence="2">
    <location>
        <position position="337"/>
    </location>
    <ligand>
        <name>Mg(2+)</name>
        <dbReference type="ChEBI" id="CHEBI:18420"/>
    </ligand>
</feature>
<accession>A0A939C8R7</accession>
<protein>
    <submittedName>
        <fullName evidence="4">Nickel-dependent hydrogenase large subunit</fullName>
    </submittedName>
</protein>
<keyword evidence="2" id="KW-0460">Magnesium</keyword>
<dbReference type="Pfam" id="PF00346">
    <property type="entry name" value="Complex1_49kDa"/>
    <property type="match status" value="1"/>
</dbReference>
<dbReference type="Gene3D" id="1.10.645.10">
    <property type="entry name" value="Cytochrome-c3 Hydrogenase, chain B"/>
    <property type="match status" value="1"/>
</dbReference>
<dbReference type="Pfam" id="PF00374">
    <property type="entry name" value="NiFeSe_Hases"/>
    <property type="match status" value="1"/>
</dbReference>
<organism evidence="4 5">
    <name type="scientific">Candidatus Iainarchaeum sp</name>
    <dbReference type="NCBI Taxonomy" id="3101447"/>
    <lineage>
        <taxon>Archaea</taxon>
        <taxon>Candidatus Iainarchaeota</taxon>
        <taxon>Candidatus Iainarchaeia</taxon>
        <taxon>Candidatus Iainarchaeales</taxon>
        <taxon>Candidatus Iainarchaeaceae</taxon>
        <taxon>Candidatus Iainarchaeum</taxon>
    </lineage>
</organism>
<dbReference type="AlphaFoldDB" id="A0A939C8R7"/>
<dbReference type="GO" id="GO:0051287">
    <property type="term" value="F:NAD binding"/>
    <property type="evidence" value="ECO:0007669"/>
    <property type="project" value="InterPro"/>
</dbReference>
<dbReference type="GO" id="GO:0016151">
    <property type="term" value="F:nickel cation binding"/>
    <property type="evidence" value="ECO:0007669"/>
    <property type="project" value="InterPro"/>
</dbReference>
<dbReference type="InterPro" id="IPR001135">
    <property type="entry name" value="NADH_Q_OxRdtase_suD"/>
</dbReference>
<feature type="binding site" evidence="2">
    <location>
        <position position="370"/>
    </location>
    <ligand>
        <name>Ni(2+)</name>
        <dbReference type="ChEBI" id="CHEBI:49786"/>
    </ligand>
</feature>
<dbReference type="Proteomes" id="UP000809243">
    <property type="component" value="Unassembled WGS sequence"/>
</dbReference>
<feature type="binding site" evidence="2">
    <location>
        <position position="67"/>
    </location>
    <ligand>
        <name>Ni(2+)</name>
        <dbReference type="ChEBI" id="CHEBI:49786"/>
    </ligand>
</feature>
<dbReference type="InterPro" id="IPR001501">
    <property type="entry name" value="Ni-dep_hyd_lsu"/>
</dbReference>
<dbReference type="SUPFAM" id="SSF56762">
    <property type="entry name" value="HydB/Nqo4-like"/>
    <property type="match status" value="1"/>
</dbReference>
<feature type="binding site" evidence="2">
    <location>
        <position position="48"/>
    </location>
    <ligand>
        <name>Mg(2+)</name>
        <dbReference type="ChEBI" id="CHEBI:18420"/>
    </ligand>
</feature>
<dbReference type="GO" id="GO:0048038">
    <property type="term" value="F:quinone binding"/>
    <property type="evidence" value="ECO:0007669"/>
    <property type="project" value="InterPro"/>
</dbReference>
<dbReference type="InterPro" id="IPR029014">
    <property type="entry name" value="NiFe-Hase_large"/>
</dbReference>
<evidence type="ECO:0000256" key="1">
    <source>
        <dbReference type="ARBA" id="ARBA00023002"/>
    </source>
</evidence>
<evidence type="ECO:0000313" key="5">
    <source>
        <dbReference type="Proteomes" id="UP000809243"/>
    </source>
</evidence>
<feature type="binding site" evidence="2">
    <location>
        <position position="70"/>
    </location>
    <ligand>
        <name>Ni(2+)</name>
        <dbReference type="ChEBI" id="CHEBI:49786"/>
    </ligand>
</feature>
<feature type="binding site" evidence="2">
    <location>
        <position position="373"/>
    </location>
    <ligand>
        <name>Fe cation</name>
        <dbReference type="ChEBI" id="CHEBI:24875"/>
    </ligand>
</feature>
<dbReference type="EMBL" id="JAFGDB010000033">
    <property type="protein sequence ID" value="MBN2067232.1"/>
    <property type="molecule type" value="Genomic_DNA"/>
</dbReference>
<evidence type="ECO:0000313" key="4">
    <source>
        <dbReference type="EMBL" id="MBN2067232.1"/>
    </source>
</evidence>
<evidence type="ECO:0000256" key="2">
    <source>
        <dbReference type="PIRSR" id="PIRSR601501-1"/>
    </source>
</evidence>
<feature type="binding site" evidence="2">
    <location>
        <position position="70"/>
    </location>
    <ligand>
        <name>Fe cation</name>
        <dbReference type="ChEBI" id="CHEBI:24875"/>
    </ligand>
</feature>
<gene>
    <name evidence="4" type="ORF">JW744_02075</name>
</gene>
<comment type="cofactor">
    <cofactor evidence="2">
        <name>Ni(2+)</name>
        <dbReference type="ChEBI" id="CHEBI:49786"/>
    </cofactor>
</comment>
<keyword evidence="1" id="KW-0560">Oxidoreductase</keyword>
<evidence type="ECO:0000259" key="3">
    <source>
        <dbReference type="Pfam" id="PF00346"/>
    </source>
</evidence>
<comment type="caution">
    <text evidence="4">The sequence shown here is derived from an EMBL/GenBank/DDBJ whole genome shotgun (WGS) entry which is preliminary data.</text>
</comment>
<name>A0A939C8R7_9ARCH</name>
<reference evidence="4" key="1">
    <citation type="submission" date="2021-01" db="EMBL/GenBank/DDBJ databases">
        <title>Active Sulfur Cycling in an Early Earth Analoge.</title>
        <authorList>
            <person name="Hahn C.R."/>
            <person name="Youssef N.H."/>
            <person name="Elshahed M."/>
        </authorList>
    </citation>
    <scope>NUCLEOTIDE SEQUENCE</scope>
    <source>
        <strain evidence="4">Zod_Metabat.1151</strain>
    </source>
</reference>